<evidence type="ECO:0000256" key="1">
    <source>
        <dbReference type="ARBA" id="ARBA00004167"/>
    </source>
</evidence>
<keyword evidence="3" id="KW-0479">Metal-binding</keyword>
<gene>
    <name evidence="6" type="ORF">NCGR_LOCUS22252</name>
</gene>
<evidence type="ECO:0000256" key="4">
    <source>
        <dbReference type="ARBA" id="ARBA00022989"/>
    </source>
</evidence>
<dbReference type="GO" id="GO:0016709">
    <property type="term" value="F:oxidoreductase activity, acting on paired donors, with incorporation or reduction of molecular oxygen, NAD(P)H as one donor, and incorporation of one atom of oxygen"/>
    <property type="evidence" value="ECO:0007669"/>
    <property type="project" value="TreeGrafter"/>
</dbReference>
<dbReference type="EMBL" id="CAJGYO010000005">
    <property type="protein sequence ID" value="CAD6232629.1"/>
    <property type="molecule type" value="Genomic_DNA"/>
</dbReference>
<evidence type="ECO:0000256" key="3">
    <source>
        <dbReference type="ARBA" id="ARBA00022723"/>
    </source>
</evidence>
<dbReference type="PRINTS" id="PR00385">
    <property type="entry name" value="P450"/>
</dbReference>
<dbReference type="GO" id="GO:0020037">
    <property type="term" value="F:heme binding"/>
    <property type="evidence" value="ECO:0007669"/>
    <property type="project" value="InterPro"/>
</dbReference>
<evidence type="ECO:0000313" key="6">
    <source>
        <dbReference type="EMBL" id="CAD6232629.1"/>
    </source>
</evidence>
<sequence length="202" mass="22738">MSELLAYMCFGELLPPDVLDEIDALERHALRTATSFPVFAIFPPVTKRIFRKRWTAHVNVRRRQDEVYAPLIHATSAADDDDQPPCYAKSLLALRVADDGDRQLTDSEMVSLCSEFLNAGTDTTVTLLEWIMAELVNHPDVQAKVYEAVIRAKRELDDAVNLHALPYLKAVVLEGLRLHPPGHYLVPHAVRSDAEIGGYKHR</sequence>
<comment type="subcellular location">
    <subcellularLocation>
        <location evidence="1">Membrane</location>
        <topology evidence="1">Single-pass membrane protein</topology>
    </subcellularLocation>
</comment>
<dbReference type="OrthoDB" id="1434545at2759"/>
<evidence type="ECO:0000256" key="5">
    <source>
        <dbReference type="ARBA" id="ARBA00023136"/>
    </source>
</evidence>
<dbReference type="GO" id="GO:0005506">
    <property type="term" value="F:iron ion binding"/>
    <property type="evidence" value="ECO:0007669"/>
    <property type="project" value="InterPro"/>
</dbReference>
<reference evidence="6" key="1">
    <citation type="submission" date="2020-10" db="EMBL/GenBank/DDBJ databases">
        <authorList>
            <person name="Han B."/>
            <person name="Lu T."/>
            <person name="Zhao Q."/>
            <person name="Huang X."/>
            <person name="Zhao Y."/>
        </authorList>
    </citation>
    <scope>NUCLEOTIDE SEQUENCE</scope>
</reference>
<dbReference type="InterPro" id="IPR036396">
    <property type="entry name" value="Cyt_P450_sf"/>
</dbReference>
<dbReference type="Pfam" id="PF00067">
    <property type="entry name" value="p450"/>
    <property type="match status" value="1"/>
</dbReference>
<dbReference type="PANTHER" id="PTHR24298">
    <property type="entry name" value="FLAVONOID 3'-MONOOXYGENASE-RELATED"/>
    <property type="match status" value="1"/>
</dbReference>
<organism evidence="6 7">
    <name type="scientific">Miscanthus lutarioriparius</name>
    <dbReference type="NCBI Taxonomy" id="422564"/>
    <lineage>
        <taxon>Eukaryota</taxon>
        <taxon>Viridiplantae</taxon>
        <taxon>Streptophyta</taxon>
        <taxon>Embryophyta</taxon>
        <taxon>Tracheophyta</taxon>
        <taxon>Spermatophyta</taxon>
        <taxon>Magnoliopsida</taxon>
        <taxon>Liliopsida</taxon>
        <taxon>Poales</taxon>
        <taxon>Poaceae</taxon>
        <taxon>PACMAD clade</taxon>
        <taxon>Panicoideae</taxon>
        <taxon>Andropogonodae</taxon>
        <taxon>Andropogoneae</taxon>
        <taxon>Saccharinae</taxon>
        <taxon>Miscanthus</taxon>
    </lineage>
</organism>
<protein>
    <recommendedName>
        <fullName evidence="8">Cytochrome P450</fullName>
    </recommendedName>
</protein>
<dbReference type="PANTHER" id="PTHR24298:SF892">
    <property type="entry name" value="CYTOCHROME P450 89A2"/>
    <property type="match status" value="1"/>
</dbReference>
<evidence type="ECO:0000313" key="7">
    <source>
        <dbReference type="Proteomes" id="UP000604825"/>
    </source>
</evidence>
<dbReference type="Gene3D" id="1.10.630.10">
    <property type="entry name" value="Cytochrome P450"/>
    <property type="match status" value="1"/>
</dbReference>
<name>A0A811NWZ6_9POAL</name>
<dbReference type="InterPro" id="IPR051103">
    <property type="entry name" value="Plant_metabolite_P450s"/>
</dbReference>
<keyword evidence="7" id="KW-1185">Reference proteome</keyword>
<keyword evidence="5" id="KW-0472">Membrane</keyword>
<dbReference type="GO" id="GO:0016020">
    <property type="term" value="C:membrane"/>
    <property type="evidence" value="ECO:0007669"/>
    <property type="project" value="UniProtKB-SubCell"/>
</dbReference>
<dbReference type="Proteomes" id="UP000604825">
    <property type="component" value="Unassembled WGS sequence"/>
</dbReference>
<comment type="caution">
    <text evidence="6">The sequence shown here is derived from an EMBL/GenBank/DDBJ whole genome shotgun (WGS) entry which is preliminary data.</text>
</comment>
<dbReference type="AlphaFoldDB" id="A0A811NWZ6"/>
<keyword evidence="4" id="KW-1133">Transmembrane helix</keyword>
<keyword evidence="2" id="KW-0812">Transmembrane</keyword>
<dbReference type="InterPro" id="IPR002401">
    <property type="entry name" value="Cyt_P450_E_grp-I"/>
</dbReference>
<dbReference type="InterPro" id="IPR001128">
    <property type="entry name" value="Cyt_P450"/>
</dbReference>
<dbReference type="PRINTS" id="PR00463">
    <property type="entry name" value="EP450I"/>
</dbReference>
<dbReference type="SUPFAM" id="SSF48264">
    <property type="entry name" value="Cytochrome P450"/>
    <property type="match status" value="1"/>
</dbReference>
<evidence type="ECO:0008006" key="8">
    <source>
        <dbReference type="Google" id="ProtNLM"/>
    </source>
</evidence>
<accession>A0A811NWZ6</accession>
<proteinExistence type="predicted"/>
<evidence type="ECO:0000256" key="2">
    <source>
        <dbReference type="ARBA" id="ARBA00022692"/>
    </source>
</evidence>